<dbReference type="Pfam" id="PF07172">
    <property type="entry name" value="GRP"/>
    <property type="match status" value="1"/>
</dbReference>
<dbReference type="AlphaFoldDB" id="A0A0A1HAV7"/>
<proteinExistence type="evidence at transcript level"/>
<feature type="chain" id="PRO_5001975494" evidence="2">
    <location>
        <begin position="26"/>
        <end position="112"/>
    </location>
</feature>
<dbReference type="PANTHER" id="PTHR37389">
    <property type="entry name" value="NODULIN-24"/>
    <property type="match status" value="1"/>
</dbReference>
<dbReference type="EMBL" id="X52307">
    <property type="protein sequence ID" value="CAA36547.1"/>
    <property type="molecule type" value="mRNA"/>
</dbReference>
<evidence type="ECO:0000313" key="3">
    <source>
        <dbReference type="EMBL" id="CAA36547.1"/>
    </source>
</evidence>
<dbReference type="InterPro" id="IPR010800">
    <property type="entry name" value="GRP"/>
</dbReference>
<feature type="region of interest" description="Disordered" evidence="1">
    <location>
        <begin position="36"/>
        <end position="74"/>
    </location>
</feature>
<evidence type="ECO:0000256" key="1">
    <source>
        <dbReference type="SAM" id="MobiDB-lite"/>
    </source>
</evidence>
<name>A0A0A1HAV7_PETHY</name>
<evidence type="ECO:0000256" key="2">
    <source>
        <dbReference type="SAM" id="SignalP"/>
    </source>
</evidence>
<protein>
    <submittedName>
        <fullName evidence="3">Petunia glycine-rich protein</fullName>
    </submittedName>
</protein>
<dbReference type="PANTHER" id="PTHR37389:SF28">
    <property type="entry name" value="GLYCINE-RICH PROTEIN"/>
    <property type="match status" value="1"/>
</dbReference>
<organism evidence="3">
    <name type="scientific">Petunia hybrida</name>
    <name type="common">Petunia</name>
    <dbReference type="NCBI Taxonomy" id="4102"/>
    <lineage>
        <taxon>Eukaryota</taxon>
        <taxon>Viridiplantae</taxon>
        <taxon>Streptophyta</taxon>
        <taxon>Embryophyta</taxon>
        <taxon>Tracheophyta</taxon>
        <taxon>Spermatophyta</taxon>
        <taxon>Magnoliopsida</taxon>
        <taxon>eudicotyledons</taxon>
        <taxon>Gunneridae</taxon>
        <taxon>Pentapetalae</taxon>
        <taxon>asterids</taxon>
        <taxon>lamiids</taxon>
        <taxon>Solanales</taxon>
        <taxon>Solanaceae</taxon>
        <taxon>Petunioideae</taxon>
        <taxon>Petunia</taxon>
    </lineage>
</organism>
<feature type="signal peptide" evidence="2">
    <location>
        <begin position="1"/>
        <end position="25"/>
    </location>
</feature>
<sequence>MGSKAFLILGLCLTILFLISSEAFARELAENTDQLKSANKNEAQVDGRSGYNGIGEDGYYGGRKGKGRGKGKGGGGYCRYGCCRKGYYKGCKKCCSYAGQAMDKVTETNSHN</sequence>
<accession>A0A0A1HAV7</accession>
<keyword evidence="2" id="KW-0732">Signal</keyword>
<feature type="compositionally biased region" description="Gly residues" evidence="1">
    <location>
        <begin position="50"/>
        <end position="62"/>
    </location>
</feature>
<reference evidence="3" key="1">
    <citation type="journal article" date="1990" name="Plant Mol. Biol.">
        <title>Characterization of cDNA clones for a virus-inducible, glycine-rich protein from petunia.</title>
        <authorList>
            <person name="Linthorst H.J.M."/>
            <person name="Van Loon L.C."/>
            <person name="Memelink J."/>
            <person name="Bol J.F."/>
        </authorList>
    </citation>
    <scope>NUCLEOTIDE SEQUENCE</scope>
    <source>
        <strain evidence="3">Inbred line R27</strain>
        <tissue evidence="3">Leaf</tissue>
    </source>
</reference>